<reference evidence="5 6" key="1">
    <citation type="submission" date="2015-11" db="EMBL/GenBank/DDBJ databases">
        <title>Genomic analysis of 38 Legionella species identifies large and diverse effector repertoires.</title>
        <authorList>
            <person name="Burstein D."/>
            <person name="Amaro F."/>
            <person name="Zusman T."/>
            <person name="Lifshitz Z."/>
            <person name="Cohen O."/>
            <person name="Gilbert J.A."/>
            <person name="Pupko T."/>
            <person name="Shuman H.A."/>
            <person name="Segal G."/>
        </authorList>
    </citation>
    <scope>NUCLEOTIDE SEQUENCE [LARGE SCALE GENOMIC DNA]</scope>
    <source>
        <strain evidence="5 6">ATCC 49506</strain>
    </source>
</reference>
<gene>
    <name evidence="5" type="ORF">Lnau_2312</name>
</gene>
<feature type="domain" description="HTH cro/C1-type" evidence="4">
    <location>
        <begin position="8"/>
        <end position="63"/>
    </location>
</feature>
<dbReference type="PANTHER" id="PTHR40661:SF1">
    <property type="entry name" value="HTH CRO_C1-TYPE DOMAIN-CONTAINING PROTEIN"/>
    <property type="match status" value="1"/>
</dbReference>
<dbReference type="CDD" id="cd00093">
    <property type="entry name" value="HTH_XRE"/>
    <property type="match status" value="1"/>
</dbReference>
<protein>
    <submittedName>
        <fullName evidence="5">HTH-type transcriptional regulator</fullName>
    </submittedName>
</protein>
<evidence type="ECO:0000313" key="5">
    <source>
        <dbReference type="EMBL" id="KTD33561.1"/>
    </source>
</evidence>
<sequence>MNYLGVNLKKLLKKECISENELSKRVGIPQQMVNRIISGINQNPKLSTITPIAHYFNISLQELIYNPNLDLNKTSLPDAQIRIPYINFKNIEKHDINYAILHTTEYVNANLDPCKHYFATSMNDDSMEPKFAKGTILIFEQEREPFNGDFCLLKDEQNQYMFRQIMINSENKKFIKCLNPINEAYKIIQLPINIYVLATLLESRTLFSNS</sequence>
<dbReference type="InterPro" id="IPR015927">
    <property type="entry name" value="Peptidase_S24_S26A/B/C"/>
</dbReference>
<dbReference type="PATRIC" id="fig|45070.6.peg.2439"/>
<dbReference type="SUPFAM" id="SSF51306">
    <property type="entry name" value="LexA/Signal peptidase"/>
    <property type="match status" value="1"/>
</dbReference>
<name>A0A0W0WMM9_9GAMM</name>
<comment type="caution">
    <text evidence="5">The sequence shown here is derived from an EMBL/GenBank/DDBJ whole genome shotgun (WGS) entry which is preliminary data.</text>
</comment>
<evidence type="ECO:0000313" key="6">
    <source>
        <dbReference type="Proteomes" id="UP000054725"/>
    </source>
</evidence>
<keyword evidence="2" id="KW-0238">DNA-binding</keyword>
<dbReference type="EMBL" id="LNYO01000023">
    <property type="protein sequence ID" value="KTD33561.1"/>
    <property type="molecule type" value="Genomic_DNA"/>
</dbReference>
<dbReference type="InterPro" id="IPR010982">
    <property type="entry name" value="Lambda_DNA-bd_dom_sf"/>
</dbReference>
<proteinExistence type="predicted"/>
<dbReference type="STRING" id="45070.Lnau_2312"/>
<dbReference type="GO" id="GO:0003677">
    <property type="term" value="F:DNA binding"/>
    <property type="evidence" value="ECO:0007669"/>
    <property type="project" value="UniProtKB-KW"/>
</dbReference>
<dbReference type="OrthoDB" id="9791537at2"/>
<evidence type="ECO:0000256" key="2">
    <source>
        <dbReference type="ARBA" id="ARBA00023125"/>
    </source>
</evidence>
<dbReference type="Pfam" id="PF01381">
    <property type="entry name" value="HTH_3"/>
    <property type="match status" value="1"/>
</dbReference>
<dbReference type="Gene3D" id="1.10.260.40">
    <property type="entry name" value="lambda repressor-like DNA-binding domains"/>
    <property type="match status" value="1"/>
</dbReference>
<evidence type="ECO:0000256" key="1">
    <source>
        <dbReference type="ARBA" id="ARBA00023015"/>
    </source>
</evidence>
<dbReference type="InterPro" id="IPR036286">
    <property type="entry name" value="LexA/Signal_pep-like_sf"/>
</dbReference>
<keyword evidence="1" id="KW-0805">Transcription regulation</keyword>
<keyword evidence="3" id="KW-0804">Transcription</keyword>
<dbReference type="Gene3D" id="2.10.109.10">
    <property type="entry name" value="Umud Fragment, subunit A"/>
    <property type="match status" value="1"/>
</dbReference>
<dbReference type="InterPro" id="IPR001387">
    <property type="entry name" value="Cro/C1-type_HTH"/>
</dbReference>
<dbReference type="InterPro" id="IPR039418">
    <property type="entry name" value="LexA-like"/>
</dbReference>
<dbReference type="AlphaFoldDB" id="A0A0W0WMM9"/>
<accession>A0A0W0WMM9</accession>
<dbReference type="SMART" id="SM00530">
    <property type="entry name" value="HTH_XRE"/>
    <property type="match status" value="1"/>
</dbReference>
<dbReference type="Pfam" id="PF00717">
    <property type="entry name" value="Peptidase_S24"/>
    <property type="match status" value="1"/>
</dbReference>
<organism evidence="5 6">
    <name type="scientific">Legionella nautarum</name>
    <dbReference type="NCBI Taxonomy" id="45070"/>
    <lineage>
        <taxon>Bacteria</taxon>
        <taxon>Pseudomonadati</taxon>
        <taxon>Pseudomonadota</taxon>
        <taxon>Gammaproteobacteria</taxon>
        <taxon>Legionellales</taxon>
        <taxon>Legionellaceae</taxon>
        <taxon>Legionella</taxon>
    </lineage>
</organism>
<evidence type="ECO:0000259" key="4">
    <source>
        <dbReference type="PROSITE" id="PS50943"/>
    </source>
</evidence>
<evidence type="ECO:0000256" key="3">
    <source>
        <dbReference type="ARBA" id="ARBA00023163"/>
    </source>
</evidence>
<dbReference type="PANTHER" id="PTHR40661">
    <property type="match status" value="1"/>
</dbReference>
<dbReference type="PROSITE" id="PS50943">
    <property type="entry name" value="HTH_CROC1"/>
    <property type="match status" value="1"/>
</dbReference>
<keyword evidence="6" id="KW-1185">Reference proteome</keyword>
<dbReference type="CDD" id="cd06529">
    <property type="entry name" value="S24_LexA-like"/>
    <property type="match status" value="1"/>
</dbReference>
<dbReference type="RefSeq" id="WP_058505318.1">
    <property type="nucleotide sequence ID" value="NZ_LNYO01000023.1"/>
</dbReference>
<dbReference type="SUPFAM" id="SSF47413">
    <property type="entry name" value="lambda repressor-like DNA-binding domains"/>
    <property type="match status" value="1"/>
</dbReference>
<dbReference type="Proteomes" id="UP000054725">
    <property type="component" value="Unassembled WGS sequence"/>
</dbReference>